<comment type="subcellular location">
    <subcellularLocation>
        <location evidence="2">Cell membrane</location>
    </subcellularLocation>
</comment>
<keyword evidence="14" id="KW-1185">Reference proteome</keyword>
<evidence type="ECO:0000256" key="6">
    <source>
        <dbReference type="ARBA" id="ARBA00022692"/>
    </source>
</evidence>
<gene>
    <name evidence="13" type="ORF">Ssi02_21400</name>
</gene>
<dbReference type="PANTHER" id="PTHR45436:SF5">
    <property type="entry name" value="SENSOR HISTIDINE KINASE TRCS"/>
    <property type="match status" value="1"/>
</dbReference>
<feature type="domain" description="HAMP" evidence="12">
    <location>
        <begin position="183"/>
        <end position="236"/>
    </location>
</feature>
<dbReference type="RefSeq" id="WP_204024287.1">
    <property type="nucleotide sequence ID" value="NZ_BOOW01000012.1"/>
</dbReference>
<dbReference type="Proteomes" id="UP000606172">
    <property type="component" value="Unassembled WGS sequence"/>
</dbReference>
<dbReference type="Gene3D" id="3.30.565.10">
    <property type="entry name" value="Histidine kinase-like ATPase, C-terminal domain"/>
    <property type="match status" value="1"/>
</dbReference>
<dbReference type="InterPro" id="IPR004358">
    <property type="entry name" value="Sig_transdc_His_kin-like_C"/>
</dbReference>
<dbReference type="Gene3D" id="6.10.340.10">
    <property type="match status" value="1"/>
</dbReference>
<dbReference type="InterPro" id="IPR003661">
    <property type="entry name" value="HisK_dim/P_dom"/>
</dbReference>
<dbReference type="InterPro" id="IPR050428">
    <property type="entry name" value="TCS_sensor_his_kinase"/>
</dbReference>
<accession>A0A919VBA2</accession>
<dbReference type="SMART" id="SM00304">
    <property type="entry name" value="HAMP"/>
    <property type="match status" value="1"/>
</dbReference>
<dbReference type="GO" id="GO:0005886">
    <property type="term" value="C:plasma membrane"/>
    <property type="evidence" value="ECO:0007669"/>
    <property type="project" value="UniProtKB-SubCell"/>
</dbReference>
<feature type="domain" description="Histidine kinase" evidence="11">
    <location>
        <begin position="244"/>
        <end position="451"/>
    </location>
</feature>
<dbReference type="EMBL" id="BOOW01000012">
    <property type="protein sequence ID" value="GII91909.1"/>
    <property type="molecule type" value="Genomic_DNA"/>
</dbReference>
<evidence type="ECO:0000256" key="3">
    <source>
        <dbReference type="ARBA" id="ARBA00012438"/>
    </source>
</evidence>
<evidence type="ECO:0000256" key="5">
    <source>
        <dbReference type="ARBA" id="ARBA00022679"/>
    </source>
</evidence>
<keyword evidence="10" id="KW-0472">Membrane</keyword>
<dbReference type="SMART" id="SM00388">
    <property type="entry name" value="HisKA"/>
    <property type="match status" value="1"/>
</dbReference>
<keyword evidence="7 13" id="KW-0418">Kinase</keyword>
<dbReference type="PROSITE" id="PS50885">
    <property type="entry name" value="HAMP"/>
    <property type="match status" value="1"/>
</dbReference>
<dbReference type="Pfam" id="PF00672">
    <property type="entry name" value="HAMP"/>
    <property type="match status" value="1"/>
</dbReference>
<evidence type="ECO:0000313" key="14">
    <source>
        <dbReference type="Proteomes" id="UP000606172"/>
    </source>
</evidence>
<evidence type="ECO:0000259" key="12">
    <source>
        <dbReference type="PROSITE" id="PS50885"/>
    </source>
</evidence>
<organism evidence="13 14">
    <name type="scientific">Sinosporangium siamense</name>
    <dbReference type="NCBI Taxonomy" id="1367973"/>
    <lineage>
        <taxon>Bacteria</taxon>
        <taxon>Bacillati</taxon>
        <taxon>Actinomycetota</taxon>
        <taxon>Actinomycetes</taxon>
        <taxon>Streptosporangiales</taxon>
        <taxon>Streptosporangiaceae</taxon>
        <taxon>Sinosporangium</taxon>
    </lineage>
</organism>
<dbReference type="InterPro" id="IPR036097">
    <property type="entry name" value="HisK_dim/P_sf"/>
</dbReference>
<dbReference type="EC" id="2.7.13.3" evidence="3"/>
<reference evidence="13" key="1">
    <citation type="submission" date="2021-01" db="EMBL/GenBank/DDBJ databases">
        <title>Whole genome shotgun sequence of Sinosporangium siamense NBRC 109515.</title>
        <authorList>
            <person name="Komaki H."/>
            <person name="Tamura T."/>
        </authorList>
    </citation>
    <scope>NUCLEOTIDE SEQUENCE</scope>
    <source>
        <strain evidence="13">NBRC 109515</strain>
    </source>
</reference>
<evidence type="ECO:0000256" key="4">
    <source>
        <dbReference type="ARBA" id="ARBA00022553"/>
    </source>
</evidence>
<dbReference type="SUPFAM" id="SSF47384">
    <property type="entry name" value="Homodimeric domain of signal transducing histidine kinase"/>
    <property type="match status" value="1"/>
</dbReference>
<evidence type="ECO:0000256" key="7">
    <source>
        <dbReference type="ARBA" id="ARBA00022777"/>
    </source>
</evidence>
<protein>
    <recommendedName>
        <fullName evidence="3">histidine kinase</fullName>
        <ecNumber evidence="3">2.7.13.3</ecNumber>
    </recommendedName>
</protein>
<keyword evidence="4" id="KW-0597">Phosphoprotein</keyword>
<evidence type="ECO:0000256" key="10">
    <source>
        <dbReference type="ARBA" id="ARBA00023136"/>
    </source>
</evidence>
<keyword evidence="8" id="KW-1133">Transmembrane helix</keyword>
<evidence type="ECO:0000259" key="11">
    <source>
        <dbReference type="PROSITE" id="PS50109"/>
    </source>
</evidence>
<evidence type="ECO:0000313" key="13">
    <source>
        <dbReference type="EMBL" id="GII91909.1"/>
    </source>
</evidence>
<dbReference type="PROSITE" id="PS50109">
    <property type="entry name" value="HIS_KIN"/>
    <property type="match status" value="1"/>
</dbReference>
<dbReference type="InterPro" id="IPR003660">
    <property type="entry name" value="HAMP_dom"/>
</dbReference>
<comment type="caution">
    <text evidence="13">The sequence shown here is derived from an EMBL/GenBank/DDBJ whole genome shotgun (WGS) entry which is preliminary data.</text>
</comment>
<dbReference type="Pfam" id="PF02518">
    <property type="entry name" value="HATPase_c"/>
    <property type="match status" value="1"/>
</dbReference>
<evidence type="ECO:0000256" key="1">
    <source>
        <dbReference type="ARBA" id="ARBA00000085"/>
    </source>
</evidence>
<keyword evidence="5" id="KW-0808">Transferase</keyword>
<name>A0A919VBA2_9ACTN</name>
<dbReference type="SUPFAM" id="SSF158472">
    <property type="entry name" value="HAMP domain-like"/>
    <property type="match status" value="1"/>
</dbReference>
<evidence type="ECO:0000256" key="8">
    <source>
        <dbReference type="ARBA" id="ARBA00022989"/>
    </source>
</evidence>
<dbReference type="SMART" id="SM00387">
    <property type="entry name" value="HATPase_c"/>
    <property type="match status" value="1"/>
</dbReference>
<dbReference type="InterPro" id="IPR003594">
    <property type="entry name" value="HATPase_dom"/>
</dbReference>
<proteinExistence type="predicted"/>
<dbReference type="PANTHER" id="PTHR45436">
    <property type="entry name" value="SENSOR HISTIDINE KINASE YKOH"/>
    <property type="match status" value="1"/>
</dbReference>
<dbReference type="CDD" id="cd06225">
    <property type="entry name" value="HAMP"/>
    <property type="match status" value="1"/>
</dbReference>
<keyword evidence="9" id="KW-0902">Two-component regulatory system</keyword>
<evidence type="ECO:0000256" key="2">
    <source>
        <dbReference type="ARBA" id="ARBA00004236"/>
    </source>
</evidence>
<dbReference type="Gene3D" id="1.10.287.130">
    <property type="match status" value="1"/>
</dbReference>
<dbReference type="GO" id="GO:0000155">
    <property type="term" value="F:phosphorelay sensor kinase activity"/>
    <property type="evidence" value="ECO:0007669"/>
    <property type="project" value="InterPro"/>
</dbReference>
<keyword evidence="6" id="KW-0812">Transmembrane</keyword>
<evidence type="ECO:0000256" key="9">
    <source>
        <dbReference type="ARBA" id="ARBA00023012"/>
    </source>
</evidence>
<dbReference type="SUPFAM" id="SSF55874">
    <property type="entry name" value="ATPase domain of HSP90 chaperone/DNA topoisomerase II/histidine kinase"/>
    <property type="match status" value="1"/>
</dbReference>
<dbReference type="PRINTS" id="PR00344">
    <property type="entry name" value="BCTRLSENSOR"/>
</dbReference>
<sequence>MFGRYNWSVRSRLTFLSTLIVGALCLGTSVLAMLTGQAITTEHATERVAATARRISTQVERYGLARQFNPTPVEQINLVQILDVNDRVVRSSAPLTGRPPLSTVNPAGTDSRSVIKSCDSPAVPKTCLIIVGFRIYAQDGQWTVYAATEAPPPYVSPVFVAGLVGASTLITGLTAAGISRTVARALAPVEAISSELTEITATDLGRRVPVPMYQDEIGHLALTVNRTLDRLHAAVEQQRRFASDASHDLRSPITAMRTQVEESLLHPEDADWPDTARAMLGSLDRLQAIVSDLLMLARLDAGTPGQRDPVHLTEIVTAELDQRRDRRIGIVRDLQPDVWVTGDKLRLLRLLTNLLDNAERHAVSQARVTVRTDGETAVLEVLDDGAGIAPDQRETVFRRFTRLDAARNRDAGGTGLGLPIAREIAEAHGGILTAEDSMSGARFVLRVPLRQE</sequence>
<dbReference type="InterPro" id="IPR005467">
    <property type="entry name" value="His_kinase_dom"/>
</dbReference>
<dbReference type="AlphaFoldDB" id="A0A919VBA2"/>
<dbReference type="Pfam" id="PF00512">
    <property type="entry name" value="HisKA"/>
    <property type="match status" value="1"/>
</dbReference>
<dbReference type="InterPro" id="IPR036890">
    <property type="entry name" value="HATPase_C_sf"/>
</dbReference>
<comment type="catalytic activity">
    <reaction evidence="1">
        <text>ATP + protein L-histidine = ADP + protein N-phospho-L-histidine.</text>
        <dbReference type="EC" id="2.7.13.3"/>
    </reaction>
</comment>
<dbReference type="CDD" id="cd00082">
    <property type="entry name" value="HisKA"/>
    <property type="match status" value="1"/>
</dbReference>